<dbReference type="AlphaFoldDB" id="A0A163KI13"/>
<evidence type="ECO:0000256" key="5">
    <source>
        <dbReference type="ARBA" id="ARBA00023242"/>
    </source>
</evidence>
<feature type="region of interest" description="Disordered" evidence="7">
    <location>
        <begin position="62"/>
        <end position="102"/>
    </location>
</feature>
<keyword evidence="5" id="KW-0539">Nucleus</keyword>
<dbReference type="GO" id="GO:0000122">
    <property type="term" value="P:negative regulation of transcription by RNA polymerase II"/>
    <property type="evidence" value="ECO:0007669"/>
    <property type="project" value="TreeGrafter"/>
</dbReference>
<keyword evidence="2" id="KW-0479">Metal-binding</keyword>
<dbReference type="SUPFAM" id="SSF57716">
    <property type="entry name" value="Glucocorticoid receptor-like (DNA-binding domain)"/>
    <property type="match status" value="1"/>
</dbReference>
<evidence type="ECO:0000313" key="9">
    <source>
        <dbReference type="EMBL" id="SAM08153.1"/>
    </source>
</evidence>
<evidence type="ECO:0000256" key="4">
    <source>
        <dbReference type="ARBA" id="ARBA00022833"/>
    </source>
</evidence>
<evidence type="ECO:0000256" key="3">
    <source>
        <dbReference type="ARBA" id="ARBA00022771"/>
    </source>
</evidence>
<dbReference type="InterPro" id="IPR000679">
    <property type="entry name" value="Znf_GATA"/>
</dbReference>
<dbReference type="FunFam" id="3.30.50.10:FF:000007">
    <property type="entry name" value="Nitrogen regulatory AreA, N-terminal"/>
    <property type="match status" value="1"/>
</dbReference>
<dbReference type="GO" id="GO:0045944">
    <property type="term" value="P:positive regulation of transcription by RNA polymerase II"/>
    <property type="evidence" value="ECO:0007669"/>
    <property type="project" value="TreeGrafter"/>
</dbReference>
<evidence type="ECO:0000256" key="2">
    <source>
        <dbReference type="ARBA" id="ARBA00022723"/>
    </source>
</evidence>
<dbReference type="PANTHER" id="PTHR10071">
    <property type="entry name" value="TRANSCRIPTION FACTOR GATA FAMILY MEMBER"/>
    <property type="match status" value="1"/>
</dbReference>
<dbReference type="OrthoDB" id="515401at2759"/>
<evidence type="ECO:0000259" key="8">
    <source>
        <dbReference type="PROSITE" id="PS50114"/>
    </source>
</evidence>
<sequence>MYHITINNEREALGHPLPPSPPPTGPFFTSAASSFYPHLTITPSASFSHQYQFYSPTVETAVPSLPSSPLSTSTALSGVESPLHVDSSSRTTGQPLDPFTPPLLKNDPVLTQWILDDFNKMESTEEPNQKILAPTTTTTKRQSPSKKRRHPKLTVRCTNCHTANTPLWRRSGQGKPLCNACGLFLKLHGIVRPLALKTDVIKKRNRKTIEENHGRSLKQEE</sequence>
<gene>
    <name evidence="9" type="primary">ABSGL_13815.1 scaffold 14339</name>
</gene>
<accession>A0A163KI13</accession>
<dbReference type="GO" id="GO:0005634">
    <property type="term" value="C:nucleus"/>
    <property type="evidence" value="ECO:0007669"/>
    <property type="project" value="UniProtKB-SubCell"/>
</dbReference>
<organism evidence="9">
    <name type="scientific">Absidia glauca</name>
    <name type="common">Pin mould</name>
    <dbReference type="NCBI Taxonomy" id="4829"/>
    <lineage>
        <taxon>Eukaryota</taxon>
        <taxon>Fungi</taxon>
        <taxon>Fungi incertae sedis</taxon>
        <taxon>Mucoromycota</taxon>
        <taxon>Mucoromycotina</taxon>
        <taxon>Mucoromycetes</taxon>
        <taxon>Mucorales</taxon>
        <taxon>Cunninghamellaceae</taxon>
        <taxon>Absidia</taxon>
    </lineage>
</organism>
<evidence type="ECO:0000256" key="6">
    <source>
        <dbReference type="PROSITE-ProRule" id="PRU00094"/>
    </source>
</evidence>
<evidence type="ECO:0000313" key="10">
    <source>
        <dbReference type="Proteomes" id="UP000078561"/>
    </source>
</evidence>
<dbReference type="PANTHER" id="PTHR10071:SF281">
    <property type="entry name" value="BOX A-BINDING FACTOR-RELATED"/>
    <property type="match status" value="1"/>
</dbReference>
<feature type="domain" description="GATA-type" evidence="8">
    <location>
        <begin position="151"/>
        <end position="204"/>
    </location>
</feature>
<dbReference type="Gene3D" id="3.30.50.10">
    <property type="entry name" value="Erythroid Transcription Factor GATA-1, subunit A"/>
    <property type="match status" value="1"/>
</dbReference>
<proteinExistence type="predicted"/>
<name>A0A163KI13_ABSGL</name>
<dbReference type="InParanoid" id="A0A163KI13"/>
<dbReference type="GO" id="GO:0008270">
    <property type="term" value="F:zinc ion binding"/>
    <property type="evidence" value="ECO:0007669"/>
    <property type="project" value="UniProtKB-KW"/>
</dbReference>
<evidence type="ECO:0000256" key="7">
    <source>
        <dbReference type="SAM" id="MobiDB-lite"/>
    </source>
</evidence>
<feature type="region of interest" description="Disordered" evidence="7">
    <location>
        <begin position="1"/>
        <end position="20"/>
    </location>
</feature>
<evidence type="ECO:0000256" key="1">
    <source>
        <dbReference type="ARBA" id="ARBA00004123"/>
    </source>
</evidence>
<feature type="compositionally biased region" description="Low complexity" evidence="7">
    <location>
        <begin position="62"/>
        <end position="77"/>
    </location>
</feature>
<keyword evidence="10" id="KW-1185">Reference proteome</keyword>
<dbReference type="STRING" id="4829.A0A163KI13"/>
<keyword evidence="4" id="KW-0862">Zinc</keyword>
<dbReference type="Pfam" id="PF00320">
    <property type="entry name" value="GATA"/>
    <property type="match status" value="1"/>
</dbReference>
<dbReference type="Proteomes" id="UP000078561">
    <property type="component" value="Unassembled WGS sequence"/>
</dbReference>
<dbReference type="InterPro" id="IPR013088">
    <property type="entry name" value="Znf_NHR/GATA"/>
</dbReference>
<dbReference type="PROSITE" id="PS50114">
    <property type="entry name" value="GATA_ZN_FINGER_2"/>
    <property type="match status" value="1"/>
</dbReference>
<keyword evidence="3 6" id="KW-0863">Zinc-finger</keyword>
<dbReference type="SMART" id="SM00401">
    <property type="entry name" value="ZnF_GATA"/>
    <property type="match status" value="1"/>
</dbReference>
<dbReference type="InterPro" id="IPR039355">
    <property type="entry name" value="Transcription_factor_GATA"/>
</dbReference>
<feature type="region of interest" description="Disordered" evidence="7">
    <location>
        <begin position="132"/>
        <end position="151"/>
    </location>
</feature>
<dbReference type="GO" id="GO:0000981">
    <property type="term" value="F:DNA-binding transcription factor activity, RNA polymerase II-specific"/>
    <property type="evidence" value="ECO:0007669"/>
    <property type="project" value="TreeGrafter"/>
</dbReference>
<reference evidence="9" key="1">
    <citation type="submission" date="2016-04" db="EMBL/GenBank/DDBJ databases">
        <authorList>
            <person name="Evans L.H."/>
            <person name="Alamgir A."/>
            <person name="Owens N."/>
            <person name="Weber N.D."/>
            <person name="Virtaneva K."/>
            <person name="Barbian K."/>
            <person name="Babar A."/>
            <person name="Rosenke K."/>
        </authorList>
    </citation>
    <scope>NUCLEOTIDE SEQUENCE [LARGE SCALE GENOMIC DNA]</scope>
    <source>
        <strain evidence="9">CBS 101.48</strain>
    </source>
</reference>
<dbReference type="PROSITE" id="PS00344">
    <property type="entry name" value="GATA_ZN_FINGER_1"/>
    <property type="match status" value="1"/>
</dbReference>
<comment type="subcellular location">
    <subcellularLocation>
        <location evidence="1">Nucleus</location>
    </subcellularLocation>
</comment>
<protein>
    <recommendedName>
        <fullName evidence="8">GATA-type domain-containing protein</fullName>
    </recommendedName>
</protein>
<dbReference type="CDD" id="cd00202">
    <property type="entry name" value="ZnF_GATA"/>
    <property type="match status" value="1"/>
</dbReference>
<dbReference type="GO" id="GO:0000978">
    <property type="term" value="F:RNA polymerase II cis-regulatory region sequence-specific DNA binding"/>
    <property type="evidence" value="ECO:0007669"/>
    <property type="project" value="TreeGrafter"/>
</dbReference>
<dbReference type="PRINTS" id="PR00619">
    <property type="entry name" value="GATAZNFINGER"/>
</dbReference>
<dbReference type="EMBL" id="LT554888">
    <property type="protein sequence ID" value="SAM08153.1"/>
    <property type="molecule type" value="Genomic_DNA"/>
</dbReference>